<dbReference type="GO" id="GO:0005634">
    <property type="term" value="C:nucleus"/>
    <property type="evidence" value="ECO:0007669"/>
    <property type="project" value="TreeGrafter"/>
</dbReference>
<evidence type="ECO:0008006" key="6">
    <source>
        <dbReference type="Google" id="ProtNLM"/>
    </source>
</evidence>
<evidence type="ECO:0000256" key="1">
    <source>
        <dbReference type="ARBA" id="ARBA00022468"/>
    </source>
</evidence>
<reference evidence="5" key="1">
    <citation type="submission" date="2014-11" db="EMBL/GenBank/DDBJ databases">
        <authorList>
            <person name="Otto D Thomas"/>
            <person name="Naeem Raeece"/>
        </authorList>
    </citation>
    <scope>NUCLEOTIDE SEQUENCE</scope>
</reference>
<feature type="compositionally biased region" description="Basic and acidic residues" evidence="4">
    <location>
        <begin position="688"/>
        <end position="709"/>
    </location>
</feature>
<feature type="compositionally biased region" description="Basic and acidic residues" evidence="4">
    <location>
        <begin position="449"/>
        <end position="459"/>
    </location>
</feature>
<organism evidence="5">
    <name type="scientific">Chromera velia CCMP2878</name>
    <dbReference type="NCBI Taxonomy" id="1169474"/>
    <lineage>
        <taxon>Eukaryota</taxon>
        <taxon>Sar</taxon>
        <taxon>Alveolata</taxon>
        <taxon>Colpodellida</taxon>
        <taxon>Chromeraceae</taxon>
        <taxon>Chromera</taxon>
    </lineage>
</organism>
<feature type="compositionally biased region" description="Low complexity" evidence="4">
    <location>
        <begin position="518"/>
        <end position="541"/>
    </location>
</feature>
<dbReference type="Gene3D" id="3.80.10.10">
    <property type="entry name" value="Ribonuclease Inhibitor"/>
    <property type="match status" value="4"/>
</dbReference>
<dbReference type="SMART" id="SM00368">
    <property type="entry name" value="LRR_RI"/>
    <property type="match status" value="8"/>
</dbReference>
<keyword evidence="3" id="KW-0677">Repeat</keyword>
<dbReference type="PhylomeDB" id="A0A0G4G1D9"/>
<accession>A0A0G4G1D9</accession>
<feature type="compositionally biased region" description="Gly residues" evidence="4">
    <location>
        <begin position="496"/>
        <end position="508"/>
    </location>
</feature>
<proteinExistence type="predicted"/>
<dbReference type="InterPro" id="IPR032675">
    <property type="entry name" value="LRR_dom_sf"/>
</dbReference>
<dbReference type="GO" id="GO:0005829">
    <property type="term" value="C:cytosol"/>
    <property type="evidence" value="ECO:0007669"/>
    <property type="project" value="TreeGrafter"/>
</dbReference>
<feature type="region of interest" description="Disordered" evidence="4">
    <location>
        <begin position="449"/>
        <end position="471"/>
    </location>
</feature>
<dbReference type="EMBL" id="CDMZ01000805">
    <property type="protein sequence ID" value="CEM21811.1"/>
    <property type="molecule type" value="Genomic_DNA"/>
</dbReference>
<dbReference type="GO" id="GO:0006913">
    <property type="term" value="P:nucleocytoplasmic transport"/>
    <property type="evidence" value="ECO:0007669"/>
    <property type="project" value="TreeGrafter"/>
</dbReference>
<sequence>MGASVSTSQSSSSSPMSFLGLTQNILDRRRKFLIELQLREPAAKILTEEFLAICHPENYDIRRVKCSELVRFLEKRVIHNKQLFGVQRSRIADVVRSLCGDPVASEFLVPYEVFALIVLLADVSTPHNLTGLSGVLRLALIFQLYDEERKGVLAPKQWDSLMSDLFWLIDDHPESIGNASTSALDLLEASRRGTVTFQQFYELCREQKIRGTSQLFRIRLGSGPVCGHNASFPLLPIPEEDTESSRLALQGGGRVSQPFSLGRLLMPFDNDVLEACQALHWIREHSESSDANPRLPSLSTMTPEEEKSFREWLAVSLDNRVSGGGPLSRRLKPLSGRELRSLLGQFREAVANQVWPGPAGSPLRSPPMKYVPMPPPPPQFLPSLPSRSPVASIPSETHNSLAAVNRGVPLQTVNRGLGGTPEHTTGEGGEGGVPGMLQVVDATGLFEDPRQSQSNREEGGQSNGTGVPPFTSTRILMQHHQGCPLNQQQQGRGKAEGGGNVGPGGGRGATLLQMHQQGGSPNTSTSPGPSSLSFGPRGGAPSAPPAFVSPLPHSTPPHASEGRSQQKTVVGGGGLSRGDSHEPARVVHRSRPEHPRGLAGGAPRVPVCEHPLPAEDLEDEGTHLVPFSSTVRPSPCTVLQPDMRGKVRASAKSTEASNEEVQEDDTDALEVRPHPKPQPQAGETQLKVQREETGNGGIKEKTQRPEFRPEPAAWPAGSGADGGGTRQEHEVSQWESDRNGFGLAWVFLQFNKTGRCHLPFESLDLSGPHVCKEASLPILLSSLRMKEGGTGQSPFFSSLKTLDLSNRDLDERAGAFFQQLPPSLEHLLLNGNRLRRVSVERLSPVFASGGLPNLLSLDLSGNPLGPSGLKALVTGLTSAPHSLPLQSLKLAHTKAKAEGVEALGEAVKAKKLTSLQTLDLEGNNIMSAGVHHLASAVKAGGLPHLRTFVLKNNFLTEPEVRSDQREFTPIAELLSTSALKELEELNLNENLLFDRELEAEGMDAQLSAASLLVPGRFPKLKRLDLGGSIRARLSSSQLVAFAAALGVKGSPCLQEVVLPANYAWQQNPAGSLALANAFSLGHLSHLTRLTISGALDMTSEIFASLCGSFATGKVSRLQSLDLEICDENPEGGVRALAESIRGGGLRSLTNFRLNVVGCLGKVEADGNSMSILGAALGSGGCPSLEKLDLDWIEEGDEGVRGLAEGLGGERLPCLRDLYLSLVSDYPWEGGGEGCVALGEVLSTNKVPSLRSVKLCWSMNESLVPLCEGLSRGRVGPPTKLEMKLMPAGEGCNVKAGVSGLAQVIRKGKLSGLYRLTLRPEDGVVSDAEWEAFGEAFTHAEASLESLQSLCLQNGSYMNHYDWFSAFLNGMSRGSGRLPALCSLSCPRRRANSKTGFEGLSALVRNGNIPSLGDLKVDLNGLGHERAQTFGSALSSPHISSLRRLDVSLADPFPPFAVDEVRVLSGGLNSGHLQGLKELCVRGLIVTDNVRALCVGLGSGKLTSLRKLNLNYSPLRPAGGRALSEVFVAEKLPSLQTFEASGAQLEDEGLRALIEGWMTRSPPPLRRLDLWGNRFTGAVAEDLLALLGSKRMPSLDSVILRPGQDFDEKWRRSLSEAFPDVVEFNASGADV</sequence>
<dbReference type="Pfam" id="PF13516">
    <property type="entry name" value="LRR_6"/>
    <property type="match status" value="2"/>
</dbReference>
<feature type="region of interest" description="Disordered" evidence="4">
    <location>
        <begin position="626"/>
        <end position="734"/>
    </location>
</feature>
<evidence type="ECO:0000313" key="5">
    <source>
        <dbReference type="EMBL" id="CEM21811.1"/>
    </source>
</evidence>
<feature type="compositionally biased region" description="Basic and acidic residues" evidence="4">
    <location>
        <begin position="578"/>
        <end position="596"/>
    </location>
</feature>
<dbReference type="GO" id="GO:0005096">
    <property type="term" value="F:GTPase activator activity"/>
    <property type="evidence" value="ECO:0007669"/>
    <property type="project" value="UniProtKB-KW"/>
</dbReference>
<gene>
    <name evidence="5" type="ORF">Cvel_19749</name>
</gene>
<dbReference type="InterPro" id="IPR027038">
    <property type="entry name" value="RanGap"/>
</dbReference>
<name>A0A0G4G1D9_9ALVE</name>
<evidence type="ECO:0000256" key="2">
    <source>
        <dbReference type="ARBA" id="ARBA00022614"/>
    </source>
</evidence>
<keyword evidence="2" id="KW-0433">Leucine-rich repeat</keyword>
<evidence type="ECO:0000256" key="4">
    <source>
        <dbReference type="SAM" id="MobiDB-lite"/>
    </source>
</evidence>
<dbReference type="GO" id="GO:0031267">
    <property type="term" value="F:small GTPase binding"/>
    <property type="evidence" value="ECO:0007669"/>
    <property type="project" value="TreeGrafter"/>
</dbReference>
<dbReference type="InterPro" id="IPR001611">
    <property type="entry name" value="Leu-rich_rpt"/>
</dbReference>
<dbReference type="VEuPathDB" id="CryptoDB:Cvel_19749"/>
<dbReference type="PANTHER" id="PTHR24113">
    <property type="entry name" value="RAN GTPASE-ACTIVATING PROTEIN 1"/>
    <property type="match status" value="1"/>
</dbReference>
<dbReference type="PANTHER" id="PTHR24113:SF12">
    <property type="entry name" value="RAN GTPASE-ACTIVATING PROTEIN 1"/>
    <property type="match status" value="1"/>
</dbReference>
<protein>
    <recommendedName>
        <fullName evidence="6">EF-hand domain-containing protein</fullName>
    </recommendedName>
</protein>
<keyword evidence="1" id="KW-0343">GTPase activation</keyword>
<evidence type="ECO:0000256" key="3">
    <source>
        <dbReference type="ARBA" id="ARBA00022737"/>
    </source>
</evidence>
<feature type="compositionally biased region" description="Acidic residues" evidence="4">
    <location>
        <begin position="657"/>
        <end position="668"/>
    </location>
</feature>
<dbReference type="GO" id="GO:0048471">
    <property type="term" value="C:perinuclear region of cytoplasm"/>
    <property type="evidence" value="ECO:0007669"/>
    <property type="project" value="TreeGrafter"/>
</dbReference>
<feature type="region of interest" description="Disordered" evidence="4">
    <location>
        <begin position="413"/>
        <end position="432"/>
    </location>
</feature>
<feature type="region of interest" description="Disordered" evidence="4">
    <location>
        <begin position="484"/>
        <end position="607"/>
    </location>
</feature>
<dbReference type="SUPFAM" id="SSF52047">
    <property type="entry name" value="RNI-like"/>
    <property type="match status" value="3"/>
</dbReference>